<accession>A0A2T4C0R3</accession>
<feature type="compositionally biased region" description="Pro residues" evidence="1">
    <location>
        <begin position="1"/>
        <end position="10"/>
    </location>
</feature>
<proteinExistence type="predicted"/>
<dbReference type="EMBL" id="KZ679134">
    <property type="protein sequence ID" value="PTB75170.1"/>
    <property type="molecule type" value="Genomic_DNA"/>
</dbReference>
<evidence type="ECO:0000313" key="3">
    <source>
        <dbReference type="Proteomes" id="UP000240760"/>
    </source>
</evidence>
<evidence type="ECO:0000256" key="1">
    <source>
        <dbReference type="SAM" id="MobiDB-lite"/>
    </source>
</evidence>
<evidence type="ECO:0000313" key="2">
    <source>
        <dbReference type="EMBL" id="PTB75170.1"/>
    </source>
</evidence>
<name>A0A2T4C0R3_TRILO</name>
<gene>
    <name evidence="2" type="ORF">M440DRAFT_1402729</name>
</gene>
<dbReference type="Proteomes" id="UP000240760">
    <property type="component" value="Unassembled WGS sequence"/>
</dbReference>
<keyword evidence="3" id="KW-1185">Reference proteome</keyword>
<reference evidence="2 3" key="1">
    <citation type="submission" date="2016-07" db="EMBL/GenBank/DDBJ databases">
        <title>Multiple horizontal gene transfer events from other fungi enriched the ability of initially mycotrophic Trichoderma (Ascomycota) to feed on dead plant biomass.</title>
        <authorList>
            <consortium name="DOE Joint Genome Institute"/>
            <person name="Aerts A."/>
            <person name="Atanasova L."/>
            <person name="Chenthamara K."/>
            <person name="Zhang J."/>
            <person name="Grujic M."/>
            <person name="Henrissat B."/>
            <person name="Kuo A."/>
            <person name="Salamov A."/>
            <person name="Lipzen A."/>
            <person name="Labutti K."/>
            <person name="Barry K."/>
            <person name="Miao Y."/>
            <person name="Rahimi M.J."/>
            <person name="Shen Q."/>
            <person name="Grigoriev I.V."/>
            <person name="Kubicek C.P."/>
            <person name="Druzhinina I.S."/>
        </authorList>
    </citation>
    <scope>NUCLEOTIDE SEQUENCE [LARGE SCALE GENOMIC DNA]</scope>
    <source>
        <strain evidence="2 3">ATCC 18648</strain>
    </source>
</reference>
<dbReference type="AlphaFoldDB" id="A0A2T4C0R3"/>
<sequence>MSRPSVPPAQQPAIFYKRSGRTPPSYSISTTPSTLASSAHLVQSIASTGKW</sequence>
<organism evidence="2 3">
    <name type="scientific">Trichoderma longibrachiatum ATCC 18648</name>
    <dbReference type="NCBI Taxonomy" id="983965"/>
    <lineage>
        <taxon>Eukaryota</taxon>
        <taxon>Fungi</taxon>
        <taxon>Dikarya</taxon>
        <taxon>Ascomycota</taxon>
        <taxon>Pezizomycotina</taxon>
        <taxon>Sordariomycetes</taxon>
        <taxon>Hypocreomycetidae</taxon>
        <taxon>Hypocreales</taxon>
        <taxon>Hypocreaceae</taxon>
        <taxon>Trichoderma</taxon>
    </lineage>
</organism>
<feature type="compositionally biased region" description="Low complexity" evidence="1">
    <location>
        <begin position="22"/>
        <end position="32"/>
    </location>
</feature>
<feature type="region of interest" description="Disordered" evidence="1">
    <location>
        <begin position="1"/>
        <end position="32"/>
    </location>
</feature>
<protein>
    <submittedName>
        <fullName evidence="2">Uncharacterized protein</fullName>
    </submittedName>
</protein>